<proteinExistence type="predicted"/>
<evidence type="ECO:0000313" key="2">
    <source>
        <dbReference type="EMBL" id="CCH75924.1"/>
    </source>
</evidence>
<dbReference type="Proteomes" id="UP000035721">
    <property type="component" value="Unassembled WGS sequence"/>
</dbReference>
<organism evidence="2 3">
    <name type="scientific">Nostocoides japonicum T1-X7</name>
    <dbReference type="NCBI Taxonomy" id="1194083"/>
    <lineage>
        <taxon>Bacteria</taxon>
        <taxon>Bacillati</taxon>
        <taxon>Actinomycetota</taxon>
        <taxon>Actinomycetes</taxon>
        <taxon>Micrococcales</taxon>
        <taxon>Intrasporangiaceae</taxon>
        <taxon>Nostocoides</taxon>
    </lineage>
</organism>
<feature type="region of interest" description="Disordered" evidence="1">
    <location>
        <begin position="146"/>
        <end position="185"/>
    </location>
</feature>
<dbReference type="EMBL" id="CAJB01000001">
    <property type="protein sequence ID" value="CCH75924.1"/>
    <property type="molecule type" value="Genomic_DNA"/>
</dbReference>
<gene>
    <name evidence="2" type="ORF">BN12_10071</name>
</gene>
<name>A0A077LV76_9MICO</name>
<evidence type="ECO:0000313" key="3">
    <source>
        <dbReference type="Proteomes" id="UP000035721"/>
    </source>
</evidence>
<dbReference type="STRING" id="1194083.BN12_10071"/>
<protein>
    <submittedName>
        <fullName evidence="2">Uncharacterized protein</fullName>
    </submittedName>
</protein>
<comment type="caution">
    <text evidence="2">The sequence shown here is derived from an EMBL/GenBank/DDBJ whole genome shotgun (WGS) entry which is preliminary data.</text>
</comment>
<accession>A0A077LV76</accession>
<keyword evidence="3" id="KW-1185">Reference proteome</keyword>
<sequence length="185" mass="20220">MTNRLRHNPHPSQAVALSESVRGLEGSTLGPIGAVCATLALRKRLLVRGKDREEGAWVQQPGLAAQDLRIWPDALLGLSTSRPSNRIQEFTPAKFAGVLLDTFLKSWRDEGAGSSSSASEQSPKLLASPLQVLLVAPSMRCSRTGTSRFRRWLTTRQPPRPESAVRGHTDPPCGWGHQESREPPT</sequence>
<evidence type="ECO:0000256" key="1">
    <source>
        <dbReference type="SAM" id="MobiDB-lite"/>
    </source>
</evidence>
<reference evidence="2 3" key="1">
    <citation type="journal article" date="2013" name="ISME J.">
        <title>A metabolic model for members of the genus Tetrasphaera involved in enhanced biological phosphorus removal.</title>
        <authorList>
            <person name="Kristiansen R."/>
            <person name="Nguyen H.T.T."/>
            <person name="Saunders A.M."/>
            <person name="Nielsen J.L."/>
            <person name="Wimmer R."/>
            <person name="Le V.Q."/>
            <person name="McIlroy S.J."/>
            <person name="Petrovski S."/>
            <person name="Seviour R.J."/>
            <person name="Calteau A."/>
            <person name="Nielsen K.L."/>
            <person name="Nielsen P.H."/>
        </authorList>
    </citation>
    <scope>NUCLEOTIDE SEQUENCE [LARGE SCALE GENOMIC DNA]</scope>
    <source>
        <strain evidence="2 3">T1-X7</strain>
    </source>
</reference>
<dbReference type="AlphaFoldDB" id="A0A077LV76"/>